<reference evidence="1 2" key="1">
    <citation type="submission" date="2018-08" db="EMBL/GenBank/DDBJ databases">
        <title>Draft genome sequence of Psychrilyobacter sp. strain SD5 isolated from Black Sea water.</title>
        <authorList>
            <person name="Yadav S."/>
            <person name="Villanueva L."/>
            <person name="Damste J.S.S."/>
        </authorList>
    </citation>
    <scope>NUCLEOTIDE SEQUENCE [LARGE SCALE GENOMIC DNA]</scope>
    <source>
        <strain evidence="1 2">SD5</strain>
    </source>
</reference>
<dbReference type="Gene3D" id="2.60.120.10">
    <property type="entry name" value="Jelly Rolls"/>
    <property type="match status" value="1"/>
</dbReference>
<dbReference type="RefSeq" id="WP_114642319.1">
    <property type="nucleotide sequence ID" value="NZ_JAACIO010000013.1"/>
</dbReference>
<accession>A0ABX9KGQ4</accession>
<evidence type="ECO:0000313" key="1">
    <source>
        <dbReference type="EMBL" id="REI41148.1"/>
    </source>
</evidence>
<dbReference type="InterPro" id="IPR036390">
    <property type="entry name" value="WH_DNA-bd_sf"/>
</dbReference>
<name>A0ABX9KGQ4_9FUSO</name>
<gene>
    <name evidence="1" type="ORF">DYH56_07960</name>
</gene>
<protein>
    <submittedName>
        <fullName evidence="1">Crp/Fnr family transcriptional regulator</fullName>
    </submittedName>
</protein>
<dbReference type="SUPFAM" id="SSF51206">
    <property type="entry name" value="cAMP-binding domain-like"/>
    <property type="match status" value="1"/>
</dbReference>
<evidence type="ECO:0000313" key="2">
    <source>
        <dbReference type="Proteomes" id="UP000263486"/>
    </source>
</evidence>
<sequence length="212" mass="24977">MKGEFGVLEKILSKDLIKNLSIREYHRGEFLLALDERKILYLLEGTVYAVRYHDGEKIIHPYFFKPNQFIGINMYLQKDIRDWEMVAATKKVRAVVLDEKFLEEHMFNDAKILRFILERGSGVIRQGARGFFMRSHGGAKVFFAFIIMSNSVDGKMHFLKYNDIAHVLNVGRSMLYKLTGELVHEGCIEKNKDCINILDEEKLKRYYEEYMY</sequence>
<dbReference type="InterPro" id="IPR018490">
    <property type="entry name" value="cNMP-bd_dom_sf"/>
</dbReference>
<comment type="caution">
    <text evidence="1">The sequence shown here is derived from an EMBL/GenBank/DDBJ whole genome shotgun (WGS) entry which is preliminary data.</text>
</comment>
<organism evidence="1 2">
    <name type="scientific">Psychrilyobacter piezotolerans</name>
    <dbReference type="NCBI Taxonomy" id="2293438"/>
    <lineage>
        <taxon>Bacteria</taxon>
        <taxon>Fusobacteriati</taxon>
        <taxon>Fusobacteriota</taxon>
        <taxon>Fusobacteriia</taxon>
        <taxon>Fusobacteriales</taxon>
        <taxon>Fusobacteriaceae</taxon>
        <taxon>Psychrilyobacter</taxon>
    </lineage>
</organism>
<proteinExistence type="predicted"/>
<dbReference type="Proteomes" id="UP000263486">
    <property type="component" value="Unassembled WGS sequence"/>
</dbReference>
<dbReference type="SUPFAM" id="SSF46785">
    <property type="entry name" value="Winged helix' DNA-binding domain"/>
    <property type="match status" value="1"/>
</dbReference>
<dbReference type="InterPro" id="IPR014710">
    <property type="entry name" value="RmlC-like_jellyroll"/>
</dbReference>
<dbReference type="EMBL" id="QUAJ01000012">
    <property type="protein sequence ID" value="REI41148.1"/>
    <property type="molecule type" value="Genomic_DNA"/>
</dbReference>
<keyword evidence="2" id="KW-1185">Reference proteome</keyword>